<feature type="transmembrane region" description="Helical" evidence="1">
    <location>
        <begin position="126"/>
        <end position="145"/>
    </location>
</feature>
<reference evidence="3 4" key="1">
    <citation type="submission" date="2014-08" db="EMBL/GenBank/DDBJ databases">
        <title>Complete genome sequence of Corynebacterium flavescens OJ8(T)(=DSM 20296(T)), isolated from cheese.</title>
        <authorList>
            <person name="Ruckert C."/>
            <person name="Albersmeier A."/>
            <person name="Winkler A."/>
            <person name="Kalinowski J."/>
        </authorList>
    </citation>
    <scope>NUCLEOTIDE SEQUENCE [LARGE SCALE GENOMIC DNA]</scope>
    <source>
        <strain evidence="3 4">OJ8</strain>
    </source>
</reference>
<keyword evidence="1" id="KW-0472">Membrane</keyword>
<dbReference type="OrthoDB" id="3534574at2"/>
<dbReference type="Pfam" id="PF08044">
    <property type="entry name" value="DUF1707"/>
    <property type="match status" value="1"/>
</dbReference>
<keyword evidence="4" id="KW-1185">Reference proteome</keyword>
<proteinExistence type="predicted"/>
<dbReference type="STRING" id="28028.CFLV_09230"/>
<dbReference type="AlphaFoldDB" id="A0A1L7CNF2"/>
<accession>A0A1L7CNF2</accession>
<keyword evidence="1" id="KW-1133">Transmembrane helix</keyword>
<dbReference type="Proteomes" id="UP000185479">
    <property type="component" value="Chromosome"/>
</dbReference>
<dbReference type="KEGG" id="cfc:CFLV_09230"/>
<evidence type="ECO:0000313" key="4">
    <source>
        <dbReference type="Proteomes" id="UP000185479"/>
    </source>
</evidence>
<feature type="transmembrane region" description="Helical" evidence="1">
    <location>
        <begin position="103"/>
        <end position="120"/>
    </location>
</feature>
<gene>
    <name evidence="3" type="ORF">CFLV_09230</name>
</gene>
<organism evidence="3 4">
    <name type="scientific">Corynebacterium flavescens</name>
    <dbReference type="NCBI Taxonomy" id="28028"/>
    <lineage>
        <taxon>Bacteria</taxon>
        <taxon>Bacillati</taxon>
        <taxon>Actinomycetota</taxon>
        <taxon>Actinomycetes</taxon>
        <taxon>Mycobacteriales</taxon>
        <taxon>Corynebacteriaceae</taxon>
        <taxon>Corynebacterium</taxon>
    </lineage>
</organism>
<keyword evidence="1" id="KW-0812">Transmembrane</keyword>
<protein>
    <submittedName>
        <fullName evidence="3">Membrane protein</fullName>
    </submittedName>
</protein>
<name>A0A1L7CNF2_CORFL</name>
<evidence type="ECO:0000313" key="3">
    <source>
        <dbReference type="EMBL" id="APT87351.1"/>
    </source>
</evidence>
<dbReference type="EMBL" id="CP009246">
    <property type="protein sequence ID" value="APT87351.1"/>
    <property type="molecule type" value="Genomic_DNA"/>
</dbReference>
<evidence type="ECO:0000259" key="2">
    <source>
        <dbReference type="Pfam" id="PF08044"/>
    </source>
</evidence>
<evidence type="ECO:0000256" key="1">
    <source>
        <dbReference type="SAM" id="Phobius"/>
    </source>
</evidence>
<sequence length="182" mass="20769">MNDDSENIRVGDSERSRALDELSTHFANGLIDINEFEERTGKAAIAKTRGDIRKLFLDLPRLDGTDPVAGEPHPNAPAPIRAETRAQEELDEVLTRGKKVQRFDGLIFAVAMILFFLGLFVFDWDYFWIVFPLAGVAAWGVRSVANFSDEDEEIFDELNESEEKERAERLRRAAERRRELGK</sequence>
<feature type="domain" description="DUF1707" evidence="2">
    <location>
        <begin position="8"/>
        <end position="60"/>
    </location>
</feature>
<dbReference type="InterPro" id="IPR012551">
    <property type="entry name" value="DUF1707_SHOCT-like"/>
</dbReference>